<evidence type="ECO:0000313" key="4">
    <source>
        <dbReference type="EMBL" id="KAG1781205.1"/>
    </source>
</evidence>
<feature type="compositionally biased region" description="Polar residues" evidence="1">
    <location>
        <begin position="394"/>
        <end position="403"/>
    </location>
</feature>
<feature type="transmembrane region" description="Helical" evidence="2">
    <location>
        <begin position="207"/>
        <end position="227"/>
    </location>
</feature>
<organism evidence="4 5">
    <name type="scientific">Suillus placidus</name>
    <dbReference type="NCBI Taxonomy" id="48579"/>
    <lineage>
        <taxon>Eukaryota</taxon>
        <taxon>Fungi</taxon>
        <taxon>Dikarya</taxon>
        <taxon>Basidiomycota</taxon>
        <taxon>Agaricomycotina</taxon>
        <taxon>Agaricomycetes</taxon>
        <taxon>Agaricomycetidae</taxon>
        <taxon>Boletales</taxon>
        <taxon>Suillineae</taxon>
        <taxon>Suillaceae</taxon>
        <taxon>Suillus</taxon>
    </lineage>
</organism>
<accession>A0A9P7A3S8</accession>
<feature type="transmembrane region" description="Helical" evidence="2">
    <location>
        <begin position="104"/>
        <end position="121"/>
    </location>
</feature>
<proteinExistence type="predicted"/>
<evidence type="ECO:0000256" key="1">
    <source>
        <dbReference type="SAM" id="MobiDB-lite"/>
    </source>
</evidence>
<keyword evidence="2" id="KW-1133">Transmembrane helix</keyword>
<evidence type="ECO:0000259" key="3">
    <source>
        <dbReference type="Pfam" id="PF20151"/>
    </source>
</evidence>
<reference evidence="4" key="1">
    <citation type="journal article" date="2020" name="New Phytol.">
        <title>Comparative genomics reveals dynamic genome evolution in host specialist ectomycorrhizal fungi.</title>
        <authorList>
            <person name="Lofgren L.A."/>
            <person name="Nguyen N.H."/>
            <person name="Vilgalys R."/>
            <person name="Ruytinx J."/>
            <person name="Liao H.L."/>
            <person name="Branco S."/>
            <person name="Kuo A."/>
            <person name="LaButti K."/>
            <person name="Lipzen A."/>
            <person name="Andreopoulos W."/>
            <person name="Pangilinan J."/>
            <person name="Riley R."/>
            <person name="Hundley H."/>
            <person name="Na H."/>
            <person name="Barry K."/>
            <person name="Grigoriev I.V."/>
            <person name="Stajich J.E."/>
            <person name="Kennedy P.G."/>
        </authorList>
    </citation>
    <scope>NUCLEOTIDE SEQUENCE</scope>
    <source>
        <strain evidence="4">DOB743</strain>
    </source>
</reference>
<evidence type="ECO:0000313" key="5">
    <source>
        <dbReference type="Proteomes" id="UP000714275"/>
    </source>
</evidence>
<dbReference type="Pfam" id="PF20151">
    <property type="entry name" value="DUF6533"/>
    <property type="match status" value="1"/>
</dbReference>
<feature type="transmembrane region" description="Helical" evidence="2">
    <location>
        <begin position="74"/>
        <end position="92"/>
    </location>
</feature>
<comment type="caution">
    <text evidence="4">The sequence shown here is derived from an EMBL/GenBank/DDBJ whole genome shotgun (WGS) entry which is preliminary data.</text>
</comment>
<protein>
    <recommendedName>
        <fullName evidence="3">DUF6533 domain-containing protein</fullName>
    </recommendedName>
</protein>
<feature type="transmembrane region" description="Helical" evidence="2">
    <location>
        <begin position="163"/>
        <end position="187"/>
    </location>
</feature>
<dbReference type="AlphaFoldDB" id="A0A9P7A3S8"/>
<keyword evidence="2" id="KW-0812">Transmembrane</keyword>
<dbReference type="InterPro" id="IPR045340">
    <property type="entry name" value="DUF6533"/>
</dbReference>
<dbReference type="EMBL" id="JABBWD010000006">
    <property type="protein sequence ID" value="KAG1781205.1"/>
    <property type="molecule type" value="Genomic_DNA"/>
</dbReference>
<keyword evidence="2" id="KW-0472">Membrane</keyword>
<feature type="domain" description="DUF6533" evidence="3">
    <location>
        <begin position="25"/>
        <end position="81"/>
    </location>
</feature>
<dbReference type="OrthoDB" id="3354157at2759"/>
<feature type="transmembrane region" description="Helical" evidence="2">
    <location>
        <begin position="251"/>
        <end position="272"/>
    </location>
</feature>
<sequence>MAHSLVKETIQTIGQDLTETRQTIYVGIVGFTILIWDHLVTSGDEVRHWQIAPEFGETQHSTQIEFIWQGRKGISVYLFLLVCICIGNICKLKPHMHGSMSQNRYLTPLGFVVNLVAYNLPSWDSTSCQHFVRYEGAMTAIGIEIVGLMMLLRVIAMYRYQRVAVVVAIFLLLVWIAVTAWLLSYAGPVIHADRVHSCTMVFNSGSIASASAWLPLLYDTYVFGLTLNRTLPSIRNKEAGHVIRTLFEDGLLFYSVICTVNLVLTIMIIRAHEGVKNIAAQLELLLTVTMMSRITLNIKKQMYYGPSPMHSQVESIIMSTRNAISTPSGGVVVFNRLQSHSVPSAAHVESSSRARSGSASSLASPVRAITFAENPSISATRPRFSTIYSATDISASQSPTGGSPVSEHADWSSTSNSNQWNTVDILCVLGRIPSHLVIVEKRARRSTTTFDVGQIDRRRNSVFED</sequence>
<dbReference type="Proteomes" id="UP000714275">
    <property type="component" value="Unassembled WGS sequence"/>
</dbReference>
<keyword evidence="5" id="KW-1185">Reference proteome</keyword>
<evidence type="ECO:0000256" key="2">
    <source>
        <dbReference type="SAM" id="Phobius"/>
    </source>
</evidence>
<name>A0A9P7A3S8_9AGAM</name>
<feature type="transmembrane region" description="Helical" evidence="2">
    <location>
        <begin position="136"/>
        <end position="156"/>
    </location>
</feature>
<gene>
    <name evidence="4" type="ORF">EV702DRAFT_1266153</name>
</gene>
<feature type="region of interest" description="Disordered" evidence="1">
    <location>
        <begin position="394"/>
        <end position="416"/>
    </location>
</feature>